<reference evidence="5" key="1">
    <citation type="submission" date="2024-04" db="EMBL/GenBank/DDBJ databases">
        <authorList>
            <consortium name="Molecular Ecology Group"/>
        </authorList>
    </citation>
    <scope>NUCLEOTIDE SEQUENCE</scope>
</reference>
<dbReference type="Pfam" id="PF24082">
    <property type="entry name" value="SPEF2_C"/>
    <property type="match status" value="2"/>
</dbReference>
<dbReference type="InterPro" id="IPR052634">
    <property type="entry name" value="Sperm_flagellar-bone_growth"/>
</dbReference>
<dbReference type="EMBL" id="OZ034835">
    <property type="protein sequence ID" value="CAL1677037.1"/>
    <property type="molecule type" value="Genomic_DNA"/>
</dbReference>
<organism evidence="5 6">
    <name type="scientific">Lasius platythorax</name>
    <dbReference type="NCBI Taxonomy" id="488582"/>
    <lineage>
        <taxon>Eukaryota</taxon>
        <taxon>Metazoa</taxon>
        <taxon>Ecdysozoa</taxon>
        <taxon>Arthropoda</taxon>
        <taxon>Hexapoda</taxon>
        <taxon>Insecta</taxon>
        <taxon>Pterygota</taxon>
        <taxon>Neoptera</taxon>
        <taxon>Endopterygota</taxon>
        <taxon>Hymenoptera</taxon>
        <taxon>Apocrita</taxon>
        <taxon>Aculeata</taxon>
        <taxon>Formicoidea</taxon>
        <taxon>Formicidae</taxon>
        <taxon>Formicinae</taxon>
        <taxon>Lasius</taxon>
        <taxon>Lasius</taxon>
    </lineage>
</organism>
<keyword evidence="6" id="KW-1185">Reference proteome</keyword>
<dbReference type="PANTHER" id="PTHR14919">
    <property type="entry name" value="KPL2-RELATED"/>
    <property type="match status" value="1"/>
</dbReference>
<feature type="domain" description="SPEF2 C-terminal" evidence="4">
    <location>
        <begin position="1378"/>
        <end position="1517"/>
    </location>
</feature>
<evidence type="ECO:0000256" key="2">
    <source>
        <dbReference type="SAM" id="MobiDB-lite"/>
    </source>
</evidence>
<dbReference type="Proteomes" id="UP001497644">
    <property type="component" value="Chromosome 12"/>
</dbReference>
<dbReference type="InterPro" id="IPR056199">
    <property type="entry name" value="SPEF2_C"/>
</dbReference>
<evidence type="ECO:0000313" key="5">
    <source>
        <dbReference type="EMBL" id="CAL1677037.1"/>
    </source>
</evidence>
<evidence type="ECO:0008006" key="7">
    <source>
        <dbReference type="Google" id="ProtNLM"/>
    </source>
</evidence>
<sequence>MASALKAWLRTRLGVIIDLTPEMFGRYTRDGTLLAQILHSYDIISSSQLSTILRTQDPALSRVNLRTLRIWLKLINVTLSDECINEISKGKGAAALQLYYKVYLSLEGKDRLHFIALQKERKYMPSRFDISKVSEDPPSYQPPEHPLSQPLIESADTILWHRSKFWAITQACRRERQRFEALMEYPVVEPVEHIVPEELPDEKEMESETLDEFARKHPPQKMKKKYRVVECCPGKKSFDIPCVEDPAAAAKYIDLLKKRSEKVAKSHAPKLKIQTTMMTEAWERLLRKQDRSFDEALGRRVLDQSRYEKQMMRKLCEVRDLRNRIVENRRIVDVMLLNARESELRLKEDRHREIMKEEMKDVEMEDRRMRELRWRIREEKMRRIRERHRSICLKIMEDLADIAVKIADYRQASNNHIPYSIWNEWKTSFLRNQPIFELVDHFDDVEQIEDVEKIKNEEETENKEIMENNVRTRNEEKIRTKKEIKIEKRLKAEEKQELIQLELERQRSLADADFQSYRDLSSPWDQFASKGEEKAEDVVRLGRIVLGYVVHRLLEILYPYPSETASCPVPRVKVAAIISGIINPTLHEQLRELLKNNGIRLLRMEDAINHCLERYKREVADVEYIDLNIVSATTRDVRRLETKSKMDNSRDRHPKKIERATKVATSQQSAAEEKQTQTPRKIPYDDMDPILSDTAYIGKWTYEFLTLGEPISDELNTKILIEYLRGIEDVEGWALINYPNTYEQMAMLEKALTGREVPPDRKIINFADINIEDIDSPSARIIFESDEDTFAICRQSRLLPNPISRAKDTSSTTFMTIYIKVMLKSKIIDSQDQPCIPLPDDATLMDEYYANEDIAYGFFYNVLDLSTLKQLAELIAGQIPEKELELFENISQTYHDGQRFPVDSKAAVIKRLISKSKWKTLKYEKKKDIEAESSDLQPEVQTQLANSHVKPGEDDWQWINFSQPPALLEILATFWESIEEAYVENLKEILSLKRMHTSAIVPYKNLVLRNLTKFIERSDKRQVLLQDFHRAFNEIDEDLRDDSDMKCELHCRVDDFRMELWDLCDARRHEAEEERKCILRSKWIPVEAVVLVNVYIGILQTEIDRFVDTMQLLQDYYTSMSQKPLQEPRFSKIVLDHFALADVLETSLLEDKEQILSKIKIDSINASARKGINMDHFKTEIETLLIDVSKSFDPDQSIIYTIIKDDIRQVRNIVDSISSTTLEMLKKEEKAAIPKTNTKSKNIGNASPDSVAEKLARKSRDLIEEWRYAVLFEIDRINRRLDVLNAAARFDMIFLLDTMKEAFHGVYYHIIERYKREIESINEMANVFCFAIEEEKPIQQELLLDGDQFVVRSNVLMFPKDPKRFPIPIEEAPSPLRFRMIQLGRLIDIFGRIAPRGTMSERALIYVLQDLVSCGEEDCYPSFVPCAWQQLRPPDIEKLIEELFGVTEYIEWREFIVYAMDLPVPSHQDILKARAAFRMQDPDLRETITRDQFHSTPLWFLEISTFHEKHLDKKFDRSNCNETMDVMLCEEIRLGERISNVKSNFIETGEDNSGAILRLTLAKELLCQMYLVNRNAIHYTAMLLAFCKDEDPREGLGKAFALAMGVRVCTDTVEGERYVDELVEEKRRARELKLSRDYLREEANEIVREIINHMMNKMTKAVIMLEKIRDHDLPPKRRIMIQQLNGLGEIDPAELLPPEEIAEHLIIEDSIFSDEHEYEPYFAPSANEVPEDYEMIRRDERVIFWLPRDVCLTVFSTCLPWLASQANLFQTSMSLCEGIARVYNELRDEELNDDENLVLAHRLLNHSFIHKLLCASSKFVSKNMTDLLQNILKDRHVII</sequence>
<evidence type="ECO:0000256" key="1">
    <source>
        <dbReference type="SAM" id="Coils"/>
    </source>
</evidence>
<feature type="domain" description="SPEF2 C-terminal" evidence="4">
    <location>
        <begin position="1555"/>
        <end position="1609"/>
    </location>
</feature>
<keyword evidence="1" id="KW-0175">Coiled coil</keyword>
<accession>A0AAV2NBW8</accession>
<proteinExistence type="predicted"/>
<evidence type="ECO:0000313" key="6">
    <source>
        <dbReference type="Proteomes" id="UP001497644"/>
    </source>
</evidence>
<dbReference type="InterPro" id="IPR027417">
    <property type="entry name" value="P-loop_NTPase"/>
</dbReference>
<feature type="domain" description="CPC1/SPEF2" evidence="3">
    <location>
        <begin position="301"/>
        <end position="434"/>
    </location>
</feature>
<dbReference type="PANTHER" id="PTHR14919:SF0">
    <property type="entry name" value="SPERM FLAGELLAR PROTEIN 2"/>
    <property type="match status" value="1"/>
</dbReference>
<evidence type="ECO:0000259" key="4">
    <source>
        <dbReference type="Pfam" id="PF24082"/>
    </source>
</evidence>
<feature type="coiled-coil region" evidence="1">
    <location>
        <begin position="448"/>
        <end position="511"/>
    </location>
</feature>
<dbReference type="InterPro" id="IPR054517">
    <property type="entry name" value="SPEF2_D5"/>
</dbReference>
<gene>
    <name evidence="5" type="ORF">LPLAT_LOCUS3113</name>
</gene>
<dbReference type="Gene3D" id="3.40.50.300">
    <property type="entry name" value="P-loop containing nucleotide triphosphate hydrolases"/>
    <property type="match status" value="1"/>
</dbReference>
<feature type="region of interest" description="Disordered" evidence="2">
    <location>
        <begin position="660"/>
        <end position="685"/>
    </location>
</feature>
<protein>
    <recommendedName>
        <fullName evidence="7">Sperm flagellar protein 2</fullName>
    </recommendedName>
</protein>
<evidence type="ECO:0000259" key="3">
    <source>
        <dbReference type="Pfam" id="PF22946"/>
    </source>
</evidence>
<dbReference type="Pfam" id="PF22946">
    <property type="entry name" value="SPEF2_D5"/>
    <property type="match status" value="1"/>
</dbReference>
<name>A0AAV2NBW8_9HYME</name>